<feature type="compositionally biased region" description="Basic and acidic residues" evidence="1">
    <location>
        <begin position="538"/>
        <end position="549"/>
    </location>
</feature>
<evidence type="ECO:0000313" key="2">
    <source>
        <dbReference type="EMBL" id="KAE9117995.1"/>
    </source>
</evidence>
<organism evidence="2 5">
    <name type="scientific">Phytophthora fragariae</name>
    <dbReference type="NCBI Taxonomy" id="53985"/>
    <lineage>
        <taxon>Eukaryota</taxon>
        <taxon>Sar</taxon>
        <taxon>Stramenopiles</taxon>
        <taxon>Oomycota</taxon>
        <taxon>Peronosporomycetes</taxon>
        <taxon>Peronosporales</taxon>
        <taxon>Peronosporaceae</taxon>
        <taxon>Phytophthora</taxon>
    </lineage>
</organism>
<evidence type="ECO:0000313" key="5">
    <source>
        <dbReference type="Proteomes" id="UP000488956"/>
    </source>
</evidence>
<dbReference type="AlphaFoldDB" id="A0A6G0LFK7"/>
<protein>
    <submittedName>
        <fullName evidence="2">Uncharacterized protein</fullName>
    </submittedName>
</protein>
<proteinExistence type="predicted"/>
<evidence type="ECO:0000313" key="3">
    <source>
        <dbReference type="EMBL" id="KAE9238925.1"/>
    </source>
</evidence>
<feature type="region of interest" description="Disordered" evidence="1">
    <location>
        <begin position="530"/>
        <end position="557"/>
    </location>
</feature>
<gene>
    <name evidence="3" type="ORF">PF004_g8183</name>
    <name evidence="2" type="ORF">PF010_g8380</name>
</gene>
<name>A0A6G0LFK7_9STRA</name>
<reference evidence="4 5" key="1">
    <citation type="submission" date="2018-09" db="EMBL/GenBank/DDBJ databases">
        <title>Genomic investigation of the strawberry pathogen Phytophthora fragariae indicates pathogenicity is determined by transcriptional variation in three key races.</title>
        <authorList>
            <person name="Adams T.M."/>
            <person name="Armitage A.D."/>
            <person name="Sobczyk M.K."/>
            <person name="Bates H.J."/>
            <person name="Dunwell J.M."/>
            <person name="Nellist C.F."/>
            <person name="Harrison R.J."/>
        </authorList>
    </citation>
    <scope>NUCLEOTIDE SEQUENCE [LARGE SCALE GENOMIC DNA]</scope>
    <source>
        <strain evidence="3 4">BC-23</strain>
        <strain evidence="2 5">ONT-3</strain>
    </source>
</reference>
<evidence type="ECO:0000256" key="1">
    <source>
        <dbReference type="SAM" id="MobiDB-lite"/>
    </source>
</evidence>
<accession>A0A6G0LFK7</accession>
<sequence length="621" mass="67435">MTPAPIAVGALAFVGPAHIPGLTEFHYVRVTSVSGDLAHVALIDPDAADEVLSEEIETALLKRRAVSDDESALWPGTYVGHPIAFIQPDGPEMYLWAFGLVSGYSMTGAMPWLHVRHAGGNCKVALHQLTNVIKIDWISYALQPAAGKNAAVINAVELLEEMDDIIGACTKNRGIPAKVKNALTIPYEPDELVEFIRPDTLVLVSVPRQHVVDCSLKKKAKRGTSMFSPPTGSDDPTIAKTKKRKAAPASVGRKSTRQKLVHDSPSDESEAESVPPTATDDDDIRAPGQPVSARPTCSRGSEQYSDLYDGSRGGAPLGNNVPTDCPGATINNAISHPDNQGKDAQCILEFAQQAREHTFRRTPPVLRGAYDFGFHVRGLSVTHFAQFTPTMMLEAVSGSVNMIDFSRKNCLQPALASPTYADLLESLRNLRNFGRTFYNNETVGVLEAAVAFVEAFGEGQLPDHETTRRLVLWIDMKLWRFRGLILSCGLSAALRVKDEFSLHDSMLSKLLYDQQQSKIAGLLAQLEARPTSGSAGRSDSRGQRPEKRSGIPTSVLRSLPKKGSLDLCIKYISKAGCTGNGTSGQCFSSKRTHFRPKKIPANLKEYVEKTYGGLAPEFTGL</sequence>
<comment type="caution">
    <text evidence="2">The sequence shown here is derived from an EMBL/GenBank/DDBJ whole genome shotgun (WGS) entry which is preliminary data.</text>
</comment>
<evidence type="ECO:0000313" key="4">
    <source>
        <dbReference type="Proteomes" id="UP000476176"/>
    </source>
</evidence>
<dbReference type="Proteomes" id="UP000476176">
    <property type="component" value="Unassembled WGS sequence"/>
</dbReference>
<dbReference type="EMBL" id="QXFX01000379">
    <property type="protein sequence ID" value="KAE9117995.1"/>
    <property type="molecule type" value="Genomic_DNA"/>
</dbReference>
<feature type="region of interest" description="Disordered" evidence="1">
    <location>
        <begin position="222"/>
        <end position="316"/>
    </location>
</feature>
<dbReference type="Proteomes" id="UP000488956">
    <property type="component" value="Unassembled WGS sequence"/>
</dbReference>
<dbReference type="EMBL" id="QXGC01000376">
    <property type="protein sequence ID" value="KAE9238925.1"/>
    <property type="molecule type" value="Genomic_DNA"/>
</dbReference>